<dbReference type="HOGENOM" id="CLU_3185922_0_0_11"/>
<comment type="caution">
    <text evidence="1">The sequence shown here is derived from an EMBL/GenBank/DDBJ whole genome shotgun (WGS) entry which is preliminary data.</text>
</comment>
<dbReference type="STRING" id="871571.HMPREF0580_1096"/>
<protein>
    <submittedName>
        <fullName evidence="1">Uncharacterized protein</fullName>
    </submittedName>
</protein>
<evidence type="ECO:0000313" key="1">
    <source>
        <dbReference type="EMBL" id="EFM46234.1"/>
    </source>
</evidence>
<dbReference type="AlphaFoldDB" id="E0QQD1"/>
<gene>
    <name evidence="1" type="ORF">HMPREF0580_1096</name>
</gene>
<proteinExistence type="predicted"/>
<name>E0QQD1_9ACTO</name>
<reference evidence="1" key="1">
    <citation type="submission" date="2010-08" db="EMBL/GenBank/DDBJ databases">
        <authorList>
            <person name="Muzny D."/>
            <person name="Qin X."/>
            <person name="Deng J."/>
            <person name="Jiang H."/>
            <person name="Liu Y."/>
            <person name="Qu J."/>
            <person name="Song X.-Z."/>
            <person name="Zhang L."/>
            <person name="Thornton R."/>
            <person name="Coyle M."/>
            <person name="Francisco L."/>
            <person name="Jackson L."/>
            <person name="Javaid M."/>
            <person name="Korchina V."/>
            <person name="Kovar C."/>
            <person name="Mata R."/>
            <person name="Mathew T."/>
            <person name="Ngo R."/>
            <person name="Nguyen L."/>
            <person name="Nguyen N."/>
            <person name="Okwuonu G."/>
            <person name="Ongeri F."/>
            <person name="Pham C."/>
            <person name="Simmons D."/>
            <person name="Wilczek-Boney K."/>
            <person name="Hale W."/>
            <person name="Jakkamsetti A."/>
            <person name="Pham P."/>
            <person name="Ruth R."/>
            <person name="San Lucas F."/>
            <person name="Warren J."/>
            <person name="Zhang J."/>
            <person name="Zhao Z."/>
            <person name="Zhou C."/>
            <person name="Zhu D."/>
            <person name="Lee S."/>
            <person name="Bess C."/>
            <person name="Blankenburg K."/>
            <person name="Forbes L."/>
            <person name="Fu Q."/>
            <person name="Gubbala S."/>
            <person name="Hirani K."/>
            <person name="Jayaseelan J.C."/>
            <person name="Lara F."/>
            <person name="Munidasa M."/>
            <person name="Palculict T."/>
            <person name="Patil S."/>
            <person name="Pu L.-L."/>
            <person name="Saada N."/>
            <person name="Tang L."/>
            <person name="Weissenberger G."/>
            <person name="Zhu Y."/>
            <person name="Hemphill L."/>
            <person name="Shang Y."/>
            <person name="Youmans B."/>
            <person name="Ayvaz T."/>
            <person name="Ross M."/>
            <person name="Santibanez J."/>
            <person name="Aqrawi P."/>
            <person name="Gross S."/>
            <person name="Joshi V."/>
            <person name="Fowler G."/>
            <person name="Nazareth L."/>
            <person name="Reid J."/>
            <person name="Worley K."/>
            <person name="Petrosino J."/>
            <person name="Highlander S."/>
            <person name="Gibbs R."/>
        </authorList>
    </citation>
    <scope>NUCLEOTIDE SEQUENCE [LARGE SCALE GENOMIC DNA]</scope>
    <source>
        <strain evidence="1">ATCC 35239</strain>
    </source>
</reference>
<keyword evidence="2" id="KW-1185">Reference proteome</keyword>
<dbReference type="EMBL" id="AEET01000026">
    <property type="protein sequence ID" value="EFM46234.1"/>
    <property type="molecule type" value="Genomic_DNA"/>
</dbReference>
<sequence length="46" mass="4962">MRGSARAGANLGASCTKMSLMKTLRDEAIGLRTQDLGAQPDRDRKL</sequence>
<evidence type="ECO:0000313" key="2">
    <source>
        <dbReference type="Proteomes" id="UP000003045"/>
    </source>
</evidence>
<organism evidence="1 2">
    <name type="scientific">Mobiluncus mulieris ATCC 35239</name>
    <dbReference type="NCBI Taxonomy" id="871571"/>
    <lineage>
        <taxon>Bacteria</taxon>
        <taxon>Bacillati</taxon>
        <taxon>Actinomycetota</taxon>
        <taxon>Actinomycetes</taxon>
        <taxon>Actinomycetales</taxon>
        <taxon>Actinomycetaceae</taxon>
        <taxon>Mobiluncus</taxon>
    </lineage>
</organism>
<dbReference type="Proteomes" id="UP000003045">
    <property type="component" value="Unassembled WGS sequence"/>
</dbReference>
<accession>E0QQD1</accession>